<dbReference type="PANTHER" id="PTHR30290">
    <property type="entry name" value="PERIPLASMIC BINDING COMPONENT OF ABC TRANSPORTER"/>
    <property type="match status" value="1"/>
</dbReference>
<feature type="signal peptide" evidence="1">
    <location>
        <begin position="1"/>
        <end position="30"/>
    </location>
</feature>
<dbReference type="Gene3D" id="3.10.105.10">
    <property type="entry name" value="Dipeptide-binding Protein, Domain 3"/>
    <property type="match status" value="1"/>
</dbReference>
<dbReference type="Proteomes" id="UP000291289">
    <property type="component" value="Unassembled WGS sequence"/>
</dbReference>
<dbReference type="InterPro" id="IPR030678">
    <property type="entry name" value="Peptide/Ni-bd"/>
</dbReference>
<name>A0A4R0QPL6_9BIFI</name>
<dbReference type="GO" id="GO:0015833">
    <property type="term" value="P:peptide transport"/>
    <property type="evidence" value="ECO:0007669"/>
    <property type="project" value="TreeGrafter"/>
</dbReference>
<evidence type="ECO:0000313" key="4">
    <source>
        <dbReference type="Proteomes" id="UP000291289"/>
    </source>
</evidence>
<reference evidence="3 4" key="1">
    <citation type="submission" date="2018-12" db="EMBL/GenBank/DDBJ databases">
        <title>Alloscrdovia theropitheci sp. nov: a novel taxon from the feces of the bleeding-herat monkey (Theropithecus geleda).</title>
        <authorList>
            <person name="Modesto M."/>
        </authorList>
    </citation>
    <scope>NUCLEOTIDE SEQUENCE [LARGE SCALE GENOMIC DNA]</scope>
    <source>
        <strain evidence="3 4">GLDI4/2</strain>
    </source>
</reference>
<dbReference type="PROSITE" id="PS51257">
    <property type="entry name" value="PROKAR_LIPOPROTEIN"/>
    <property type="match status" value="1"/>
</dbReference>
<feature type="chain" id="PRO_5038501883" evidence="1">
    <location>
        <begin position="31"/>
        <end position="573"/>
    </location>
</feature>
<sequence>MKIQGMKKLASATAAVAALALALAGCGANSANQAVGSEEPASGFESDYQGAYPMPSKAKAYDNEQSRDNIKDGGTFTLATTYTPNWNYMSVDGNTGYMGELWGWYMPSLVSFDLKGNLTWNKDYITNAEVTNQDPLTVTYTINDKAKWNDGTDIDWTAFESTWKVMNGQDSAYTPASTEGYDSVASVTQGANAKQAVVTYSKPFYPWQSVFTGFYPPQALDHDVYTSGWTDNPHSEWGAGPFKVQSADKDSVTFVRNENWWGDTAKLDKIVYKYMEPTAELNAFKNGELDQVKFASNNSLQTIKSRKDIQIRLGYGSQTNVLTFNGQSDALKDEAVRKALVQAFDRDTFMKVHFQGLNWKPETPGSEVFPVYQEGYENNLPEEGNKLDVDGAKKTLEDAGYKMGSDGYYAKDGKTLEVRYTYFGDASISTNMAKALAQMWKDAGIKINLDNRDSSKFADTVNSHDYEILPMAWSQTSPYGQNNMYQLYGSDSESNYTFVGNSEIDELTHVPGTIEDQLEAVKAANKAEKAALALFGTIPLDLPPNFVAVKTGLANWGPAGFKTQPPQNVGWQK</sequence>
<dbReference type="Gene3D" id="3.40.190.10">
    <property type="entry name" value="Periplasmic binding protein-like II"/>
    <property type="match status" value="1"/>
</dbReference>
<dbReference type="GO" id="GO:0042597">
    <property type="term" value="C:periplasmic space"/>
    <property type="evidence" value="ECO:0007669"/>
    <property type="project" value="UniProtKB-ARBA"/>
</dbReference>
<proteinExistence type="predicted"/>
<keyword evidence="1" id="KW-0732">Signal</keyword>
<dbReference type="AlphaFoldDB" id="A0A4R0QPL6"/>
<evidence type="ECO:0000313" key="3">
    <source>
        <dbReference type="EMBL" id="TCD54174.1"/>
    </source>
</evidence>
<comment type="caution">
    <text evidence="3">The sequence shown here is derived from an EMBL/GenBank/DDBJ whole genome shotgun (WGS) entry which is preliminary data.</text>
</comment>
<evidence type="ECO:0000256" key="1">
    <source>
        <dbReference type="SAM" id="SignalP"/>
    </source>
</evidence>
<dbReference type="PANTHER" id="PTHR30290:SF65">
    <property type="entry name" value="MONOACYL PHOSPHATIDYLINOSITOL TETRAMANNOSIDE-BINDING PROTEIN LPQW-RELATED"/>
    <property type="match status" value="1"/>
</dbReference>
<dbReference type="SUPFAM" id="SSF53850">
    <property type="entry name" value="Periplasmic binding protein-like II"/>
    <property type="match status" value="1"/>
</dbReference>
<dbReference type="GO" id="GO:0043190">
    <property type="term" value="C:ATP-binding cassette (ABC) transporter complex"/>
    <property type="evidence" value="ECO:0007669"/>
    <property type="project" value="InterPro"/>
</dbReference>
<dbReference type="Pfam" id="PF00496">
    <property type="entry name" value="SBP_bac_5"/>
    <property type="match status" value="1"/>
</dbReference>
<accession>A0A4R0QPL6</accession>
<dbReference type="EMBL" id="RXLP01000019">
    <property type="protein sequence ID" value="TCD54174.1"/>
    <property type="molecule type" value="Genomic_DNA"/>
</dbReference>
<evidence type="ECO:0000259" key="2">
    <source>
        <dbReference type="Pfam" id="PF00496"/>
    </source>
</evidence>
<dbReference type="GO" id="GO:1904680">
    <property type="term" value="F:peptide transmembrane transporter activity"/>
    <property type="evidence" value="ECO:0007669"/>
    <property type="project" value="TreeGrafter"/>
</dbReference>
<dbReference type="CDD" id="cd08501">
    <property type="entry name" value="PBP2_Lpqw"/>
    <property type="match status" value="1"/>
</dbReference>
<dbReference type="PIRSF" id="PIRSF002741">
    <property type="entry name" value="MppA"/>
    <property type="match status" value="1"/>
</dbReference>
<dbReference type="InterPro" id="IPR039424">
    <property type="entry name" value="SBP_5"/>
</dbReference>
<feature type="domain" description="Solute-binding protein family 5" evidence="2">
    <location>
        <begin position="130"/>
        <end position="493"/>
    </location>
</feature>
<dbReference type="RefSeq" id="WP_131283760.1">
    <property type="nucleotide sequence ID" value="NZ_RXLP01000019.1"/>
</dbReference>
<protein>
    <submittedName>
        <fullName evidence="3">ABC transporter family substrate-binding protein</fullName>
    </submittedName>
</protein>
<gene>
    <name evidence="3" type="ORF">EJ419_03780</name>
</gene>
<organism evidence="3 4">
    <name type="scientific">Alloscardovia theropitheci</name>
    <dbReference type="NCBI Taxonomy" id="2496842"/>
    <lineage>
        <taxon>Bacteria</taxon>
        <taxon>Bacillati</taxon>
        <taxon>Actinomycetota</taxon>
        <taxon>Actinomycetes</taxon>
        <taxon>Bifidobacteriales</taxon>
        <taxon>Bifidobacteriaceae</taxon>
        <taxon>Alloscardovia</taxon>
    </lineage>
</organism>
<dbReference type="InterPro" id="IPR000914">
    <property type="entry name" value="SBP_5_dom"/>
</dbReference>
<keyword evidence="4" id="KW-1185">Reference proteome</keyword>
<dbReference type="OrthoDB" id="7888869at2"/>